<dbReference type="OrthoDB" id="5348860at2"/>
<proteinExistence type="predicted"/>
<dbReference type="Pfam" id="PF04170">
    <property type="entry name" value="NlpE"/>
    <property type="match status" value="1"/>
</dbReference>
<name>A0A1I5W8I6_9BACT</name>
<dbReference type="PROSITE" id="PS51257">
    <property type="entry name" value="PROKAR_LIPOPROTEIN"/>
    <property type="match status" value="1"/>
</dbReference>
<evidence type="ECO:0000313" key="2">
    <source>
        <dbReference type="Proteomes" id="UP000199031"/>
    </source>
</evidence>
<dbReference type="EMBL" id="FOXQ01000006">
    <property type="protein sequence ID" value="SFQ15907.1"/>
    <property type="molecule type" value="Genomic_DNA"/>
</dbReference>
<evidence type="ECO:0000313" key="1">
    <source>
        <dbReference type="EMBL" id="SFQ15907.1"/>
    </source>
</evidence>
<dbReference type="Proteomes" id="UP000199031">
    <property type="component" value="Unassembled WGS sequence"/>
</dbReference>
<protein>
    <submittedName>
        <fullName evidence="1">NlpE N-terminal domain-containing protein</fullName>
    </submittedName>
</protein>
<keyword evidence="2" id="KW-1185">Reference proteome</keyword>
<dbReference type="Gene3D" id="2.40.128.640">
    <property type="match status" value="1"/>
</dbReference>
<gene>
    <name evidence="1" type="ORF">SAMN05444277_10623</name>
</gene>
<accession>A0A1I5W8I6</accession>
<dbReference type="InterPro" id="IPR007298">
    <property type="entry name" value="Cu-R_lipoprotein_NlpE"/>
</dbReference>
<dbReference type="AlphaFoldDB" id="A0A1I5W8I6"/>
<sequence>MKKLYFIISVSFLTACGAGSDQIAAGDSAFKTEVPKAFITDAEEYTGSLPCADCEGIDVSLQLNKNDSSYIMTSVYKGSRVDSSNNTFKDTGTWNVHGADTLYLSRNGNSVKYIKSDTTLIQLDGDGNRITGPLADKFILHKK</sequence>
<reference evidence="1 2" key="1">
    <citation type="submission" date="2016-10" db="EMBL/GenBank/DDBJ databases">
        <authorList>
            <person name="de Groot N.N."/>
        </authorList>
    </citation>
    <scope>NUCLEOTIDE SEQUENCE [LARGE SCALE GENOMIC DNA]</scope>
    <source>
        <strain evidence="1 2">DSM 28286</strain>
    </source>
</reference>
<dbReference type="RefSeq" id="WP_090658260.1">
    <property type="nucleotide sequence ID" value="NZ_FOXQ01000006.1"/>
</dbReference>
<organism evidence="1 2">
    <name type="scientific">Parafilimonas terrae</name>
    <dbReference type="NCBI Taxonomy" id="1465490"/>
    <lineage>
        <taxon>Bacteria</taxon>
        <taxon>Pseudomonadati</taxon>
        <taxon>Bacteroidota</taxon>
        <taxon>Chitinophagia</taxon>
        <taxon>Chitinophagales</taxon>
        <taxon>Chitinophagaceae</taxon>
        <taxon>Parafilimonas</taxon>
    </lineage>
</organism>
<dbReference type="STRING" id="1465490.SAMN05444277_10623"/>